<dbReference type="PROSITE" id="PS50005">
    <property type="entry name" value="TPR"/>
    <property type="match status" value="2"/>
</dbReference>
<evidence type="ECO:0000256" key="2">
    <source>
        <dbReference type="ARBA" id="ARBA00022803"/>
    </source>
</evidence>
<accession>A0A6P1Y0M4</accession>
<dbReference type="Pfam" id="PF13432">
    <property type="entry name" value="TPR_16"/>
    <property type="match status" value="1"/>
</dbReference>
<organism evidence="4 5">
    <name type="scientific">Treponema vincentii</name>
    <dbReference type="NCBI Taxonomy" id="69710"/>
    <lineage>
        <taxon>Bacteria</taxon>
        <taxon>Pseudomonadati</taxon>
        <taxon>Spirochaetota</taxon>
        <taxon>Spirochaetia</taxon>
        <taxon>Spirochaetales</taxon>
        <taxon>Treponemataceae</taxon>
        <taxon>Treponema</taxon>
    </lineage>
</organism>
<evidence type="ECO:0000256" key="3">
    <source>
        <dbReference type="PROSITE-ProRule" id="PRU00339"/>
    </source>
</evidence>
<dbReference type="PROSITE" id="PS50293">
    <property type="entry name" value="TPR_REGION"/>
    <property type="match status" value="1"/>
</dbReference>
<dbReference type="PANTHER" id="PTHR12558">
    <property type="entry name" value="CELL DIVISION CYCLE 16,23,27"/>
    <property type="match status" value="1"/>
</dbReference>
<reference evidence="4 5" key="1">
    <citation type="submission" date="2020-01" db="EMBL/GenBank/DDBJ databases">
        <title>Complete genome sequence of a human oral phylogroup 1 Treponema sp. strain ATCC 700766, originally isolated from periodontitis dental plaque.</title>
        <authorList>
            <person name="Chan Y."/>
            <person name="Huo Y.-B."/>
            <person name="Yu X.-L."/>
            <person name="Zeng H."/>
            <person name="Leung W.-K."/>
            <person name="Watt R.M."/>
        </authorList>
    </citation>
    <scope>NUCLEOTIDE SEQUENCE [LARGE SCALE GENOMIC DNA]</scope>
    <source>
        <strain evidence="4 5">OMZ 804</strain>
    </source>
</reference>
<dbReference type="SMART" id="SM00028">
    <property type="entry name" value="TPR"/>
    <property type="match status" value="4"/>
</dbReference>
<dbReference type="PANTHER" id="PTHR12558:SF13">
    <property type="entry name" value="CELL DIVISION CYCLE PROTEIN 27 HOMOLOG"/>
    <property type="match status" value="1"/>
</dbReference>
<feature type="repeat" description="TPR" evidence="3">
    <location>
        <begin position="73"/>
        <end position="106"/>
    </location>
</feature>
<dbReference type="InterPro" id="IPR013105">
    <property type="entry name" value="TPR_2"/>
</dbReference>
<dbReference type="InterPro" id="IPR011990">
    <property type="entry name" value="TPR-like_helical_dom_sf"/>
</dbReference>
<dbReference type="EMBL" id="CP048020">
    <property type="protein sequence ID" value="QHX43376.1"/>
    <property type="molecule type" value="Genomic_DNA"/>
</dbReference>
<dbReference type="SUPFAM" id="SSF48452">
    <property type="entry name" value="TPR-like"/>
    <property type="match status" value="1"/>
</dbReference>
<keyword evidence="1" id="KW-0677">Repeat</keyword>
<name>A0A6P1Y0M4_9SPIR</name>
<dbReference type="AlphaFoldDB" id="A0A6P1Y0M4"/>
<sequence>MQETADFFNDSAVMLAAEGCHSEAIACLRRGLQLEPYSSLMWFNLGLSYYALDDKDNSRYALYEAARCNPFDADIWDTLGVVLHETGEMEASRLAYTKALELETENGRIWNNYGTLLFNEEKYEQARRAFESALTLAPDSEDTLFNLRDTYTILGNKKLAKKCTKIIDRLALKNPNTLVQKRNEL</sequence>
<gene>
    <name evidence="4" type="ORF">GWP43_07870</name>
</gene>
<dbReference type="KEGG" id="trz:GWP43_07870"/>
<dbReference type="Gene3D" id="1.25.40.10">
    <property type="entry name" value="Tetratricopeptide repeat domain"/>
    <property type="match status" value="1"/>
</dbReference>
<keyword evidence="2 3" id="KW-0802">TPR repeat</keyword>
<dbReference type="RefSeq" id="WP_162663699.1">
    <property type="nucleotide sequence ID" value="NZ_CP048020.1"/>
</dbReference>
<dbReference type="Proteomes" id="UP000464374">
    <property type="component" value="Chromosome"/>
</dbReference>
<proteinExistence type="predicted"/>
<evidence type="ECO:0000313" key="5">
    <source>
        <dbReference type="Proteomes" id="UP000464374"/>
    </source>
</evidence>
<dbReference type="Pfam" id="PF07719">
    <property type="entry name" value="TPR_2"/>
    <property type="match status" value="1"/>
</dbReference>
<dbReference type="InterPro" id="IPR019734">
    <property type="entry name" value="TPR_rpt"/>
</dbReference>
<evidence type="ECO:0000256" key="1">
    <source>
        <dbReference type="ARBA" id="ARBA00022737"/>
    </source>
</evidence>
<evidence type="ECO:0000313" key="4">
    <source>
        <dbReference type="EMBL" id="QHX43376.1"/>
    </source>
</evidence>
<protein>
    <submittedName>
        <fullName evidence="4">Tetratricopeptide repeat protein</fullName>
    </submittedName>
</protein>
<feature type="repeat" description="TPR" evidence="3">
    <location>
        <begin position="107"/>
        <end position="140"/>
    </location>
</feature>